<dbReference type="PANTHER" id="PTHR38659:SF1">
    <property type="entry name" value="METAL DEPENDENT PHOSPHOHYDROLASE"/>
    <property type="match status" value="1"/>
</dbReference>
<dbReference type="EMBL" id="LCJA01000025">
    <property type="protein sequence ID" value="KKT67409.1"/>
    <property type="molecule type" value="Genomic_DNA"/>
</dbReference>
<sequence length="181" mass="20305">MREKYYEALKKQLDEKILAHSLALEACMGGLYDYFQSNNLLDDDEPSREDWLRAGLVHDIDYSEPFKQDHPGKTLDALGLYGLTISDTVHNIIKAHAPELTGYQPHNKAEWSILCADSLTGLIMAVAFVYPSRKLEDVKLSSVMKRFLKEPKFAAGTRRDEVAQCEKPEGLNLSLLSSSSG</sequence>
<dbReference type="Proteomes" id="UP000034604">
    <property type="component" value="Unassembled WGS sequence"/>
</dbReference>
<dbReference type="AlphaFoldDB" id="A0A0G1M662"/>
<comment type="caution">
    <text evidence="1">The sequence shown here is derived from an EMBL/GenBank/DDBJ whole genome shotgun (WGS) entry which is preliminary data.</text>
</comment>
<protein>
    <submittedName>
        <fullName evidence="1">Metal dependent phosphohydrolase</fullName>
    </submittedName>
</protein>
<keyword evidence="1" id="KW-0378">Hydrolase</keyword>
<gene>
    <name evidence="1" type="ORF">UW62_C0025G0003</name>
</gene>
<dbReference type="PANTHER" id="PTHR38659">
    <property type="entry name" value="METAL-DEPENDENT PHOSPHOHYDROLASE"/>
    <property type="match status" value="1"/>
</dbReference>
<evidence type="ECO:0000313" key="2">
    <source>
        <dbReference type="Proteomes" id="UP000034604"/>
    </source>
</evidence>
<dbReference type="GO" id="GO:0016787">
    <property type="term" value="F:hydrolase activity"/>
    <property type="evidence" value="ECO:0007669"/>
    <property type="project" value="UniProtKB-KW"/>
</dbReference>
<reference evidence="1 2" key="1">
    <citation type="journal article" date="2015" name="Nature">
        <title>rRNA introns, odd ribosomes, and small enigmatic genomes across a large radiation of phyla.</title>
        <authorList>
            <person name="Brown C.T."/>
            <person name="Hug L.A."/>
            <person name="Thomas B.C."/>
            <person name="Sharon I."/>
            <person name="Castelle C.J."/>
            <person name="Singh A."/>
            <person name="Wilkins M.J."/>
            <person name="Williams K.H."/>
            <person name="Banfield J.F."/>
        </authorList>
    </citation>
    <scope>NUCLEOTIDE SEQUENCE [LARGE SCALE GENOMIC DNA]</scope>
</reference>
<accession>A0A0G1M662</accession>
<proteinExistence type="predicted"/>
<name>A0A0G1M662_9BACT</name>
<evidence type="ECO:0000313" key="1">
    <source>
        <dbReference type="EMBL" id="KKT67409.1"/>
    </source>
</evidence>
<organism evidence="1 2">
    <name type="scientific">Candidatus Collierbacteria bacterium GW2011_GWB1_44_35</name>
    <dbReference type="NCBI Taxonomy" id="1618383"/>
    <lineage>
        <taxon>Bacteria</taxon>
        <taxon>Candidatus Collieribacteriota</taxon>
    </lineage>
</organism>
<dbReference type="SUPFAM" id="SSF109604">
    <property type="entry name" value="HD-domain/PDEase-like"/>
    <property type="match status" value="1"/>
</dbReference>